<feature type="transmembrane region" description="Helical" evidence="2">
    <location>
        <begin position="90"/>
        <end position="109"/>
    </location>
</feature>
<accession>A0A839HS57</accession>
<dbReference type="RefSeq" id="WP_182664097.1">
    <property type="nucleotide sequence ID" value="NZ_JACIVI010000003.1"/>
</dbReference>
<feature type="transmembrane region" description="Helical" evidence="2">
    <location>
        <begin position="207"/>
        <end position="229"/>
    </location>
</feature>
<feature type="transmembrane region" description="Helical" evidence="2">
    <location>
        <begin position="174"/>
        <end position="195"/>
    </location>
</feature>
<feature type="transmembrane region" description="Helical" evidence="2">
    <location>
        <begin position="63"/>
        <end position="81"/>
    </location>
</feature>
<feature type="region of interest" description="Disordered" evidence="1">
    <location>
        <begin position="460"/>
        <end position="493"/>
    </location>
</feature>
<dbReference type="Proteomes" id="UP000586093">
    <property type="component" value="Unassembled WGS sequence"/>
</dbReference>
<evidence type="ECO:0000313" key="3">
    <source>
        <dbReference type="EMBL" id="MBB1162310.1"/>
    </source>
</evidence>
<reference evidence="3 4" key="1">
    <citation type="submission" date="2020-08" db="EMBL/GenBank/DDBJ databases">
        <title>Aquariorum lacteus gen. nov., sp. nov., a new member of the family Comamonadaceae, isolated from freshwater aquarium.</title>
        <authorList>
            <person name="Chun S.-J."/>
        </authorList>
    </citation>
    <scope>NUCLEOTIDE SEQUENCE [LARGE SCALE GENOMIC DNA]</scope>
    <source>
        <strain evidence="3 4">SJAQ100</strain>
    </source>
</reference>
<dbReference type="PANTHER" id="PTHR43021">
    <property type="entry name" value="NA(+)/H(+) ANTIPORTER-RELATED"/>
    <property type="match status" value="1"/>
</dbReference>
<comment type="caution">
    <text evidence="3">The sequence shown here is derived from an EMBL/GenBank/DDBJ whole genome shotgun (WGS) entry which is preliminary data.</text>
</comment>
<dbReference type="Gene3D" id="1.20.1530.20">
    <property type="match status" value="1"/>
</dbReference>
<feature type="transmembrane region" description="Helical" evidence="2">
    <location>
        <begin position="285"/>
        <end position="314"/>
    </location>
</feature>
<protein>
    <submittedName>
        <fullName evidence="3">Cation:proton antiporter</fullName>
    </submittedName>
</protein>
<evidence type="ECO:0000256" key="2">
    <source>
        <dbReference type="SAM" id="Phobius"/>
    </source>
</evidence>
<keyword evidence="2" id="KW-0812">Transmembrane</keyword>
<name>A0A839HS57_9BURK</name>
<feature type="transmembrane region" description="Helical" evidence="2">
    <location>
        <begin position="326"/>
        <end position="348"/>
    </location>
</feature>
<dbReference type="InterPro" id="IPR038770">
    <property type="entry name" value="Na+/solute_symporter_sf"/>
</dbReference>
<keyword evidence="2" id="KW-1133">Transmembrane helix</keyword>
<feature type="transmembrane region" description="Helical" evidence="2">
    <location>
        <begin position="360"/>
        <end position="380"/>
    </location>
</feature>
<evidence type="ECO:0000256" key="1">
    <source>
        <dbReference type="SAM" id="MobiDB-lite"/>
    </source>
</evidence>
<keyword evidence="2" id="KW-0472">Membrane</keyword>
<feature type="compositionally biased region" description="Pro residues" evidence="1">
    <location>
        <begin position="480"/>
        <end position="493"/>
    </location>
</feature>
<keyword evidence="4" id="KW-1185">Reference proteome</keyword>
<gene>
    <name evidence="3" type="ORF">H4F90_09985</name>
</gene>
<feature type="transmembrane region" description="Helical" evidence="2">
    <location>
        <begin position="392"/>
        <end position="413"/>
    </location>
</feature>
<dbReference type="AlphaFoldDB" id="A0A839HS57"/>
<proteinExistence type="predicted"/>
<evidence type="ECO:0000313" key="4">
    <source>
        <dbReference type="Proteomes" id="UP000586093"/>
    </source>
</evidence>
<feature type="transmembrane region" description="Helical" evidence="2">
    <location>
        <begin position="145"/>
        <end position="168"/>
    </location>
</feature>
<sequence length="493" mass="49346">MPLPDPAPIAASAPLDAGEAAALPGVLPAPEAATASESALGSAVAVPAEAARWTLDTLRDLDPVLGLAGLVLVAVLAGDAVQRLLKLPRLLGWMAIGLLAGPPALRLLAPADLDPWKPLIDLAMGVLLFELGSRLRPRWLVDNPGLALQIGASSLAAGGLVGFSLVALGAPAGASALVAAVAMSSSPLVAMALLHASQPRGQVTERLLMASACSSVLAVLALQALTVLVPPLVAGADAVAAETGWLHALLRAGLVLCGSVLLGLGAALALDALSRPVRDPGTQAVLQLALLVATALLAGGWGLSPMLTLLVLGMAARARMGHRLSVAPQLGSAGTALGVLLFVCLGLLSTLEGLATLWPWVLAIVLARALGLGLGVLGTARLSGLGWRQAGALAMALQSMTPTALLIGLGSYGHSLGQEDAERSLWQALLIATTLLQLLGPVLGRYALGQLAGEICPPPRATGLRGGPPASPAVAGIPAAPGPRPVEPPPTRA</sequence>
<feature type="transmembrane region" description="Helical" evidence="2">
    <location>
        <begin position="425"/>
        <end position="448"/>
    </location>
</feature>
<dbReference type="EMBL" id="JACIVI010000003">
    <property type="protein sequence ID" value="MBB1162310.1"/>
    <property type="molecule type" value="Genomic_DNA"/>
</dbReference>
<feature type="transmembrane region" description="Helical" evidence="2">
    <location>
        <begin position="249"/>
        <end position="273"/>
    </location>
</feature>
<dbReference type="PANTHER" id="PTHR43021:SF2">
    <property type="entry name" value="CATION_H+ EXCHANGER DOMAIN-CONTAINING PROTEIN"/>
    <property type="match status" value="1"/>
</dbReference>
<organism evidence="3 4">
    <name type="scientific">Aquariibacter albus</name>
    <dbReference type="NCBI Taxonomy" id="2759899"/>
    <lineage>
        <taxon>Bacteria</taxon>
        <taxon>Pseudomonadati</taxon>
        <taxon>Pseudomonadota</taxon>
        <taxon>Betaproteobacteria</taxon>
        <taxon>Burkholderiales</taxon>
        <taxon>Sphaerotilaceae</taxon>
        <taxon>Aquariibacter</taxon>
    </lineage>
</organism>